<proteinExistence type="inferred from homology"/>
<dbReference type="CDD" id="cd06144">
    <property type="entry name" value="REX4_like"/>
    <property type="match status" value="1"/>
</dbReference>
<comment type="similarity">
    <text evidence="2">Belongs to the REXO4 family.</text>
</comment>
<dbReference type="InterPro" id="IPR036397">
    <property type="entry name" value="RNaseH_sf"/>
</dbReference>
<dbReference type="PANTHER" id="PTHR12801:SF45">
    <property type="entry name" value="RNA EXONUCLEASE 4"/>
    <property type="match status" value="1"/>
</dbReference>
<dbReference type="EMBL" id="QKYT01000597">
    <property type="protein sequence ID" value="RIA83120.1"/>
    <property type="molecule type" value="Genomic_DNA"/>
</dbReference>
<dbReference type="AlphaFoldDB" id="A0A397S9X1"/>
<dbReference type="SUPFAM" id="SSF53098">
    <property type="entry name" value="Ribonuclease H-like"/>
    <property type="match status" value="1"/>
</dbReference>
<dbReference type="Pfam" id="PF00929">
    <property type="entry name" value="RNase_T"/>
    <property type="match status" value="1"/>
</dbReference>
<dbReference type="GO" id="GO:0006364">
    <property type="term" value="P:rRNA processing"/>
    <property type="evidence" value="ECO:0007669"/>
    <property type="project" value="UniProtKB-KW"/>
</dbReference>
<comment type="caution">
    <text evidence="12">The sequence shown here is derived from an EMBL/GenBank/DDBJ whole genome shotgun (WGS) entry which is preliminary data.</text>
</comment>
<feature type="region of interest" description="Disordered" evidence="10">
    <location>
        <begin position="79"/>
        <end position="109"/>
    </location>
</feature>
<evidence type="ECO:0000256" key="9">
    <source>
        <dbReference type="ARBA" id="ARBA00025599"/>
    </source>
</evidence>
<evidence type="ECO:0000256" key="6">
    <source>
        <dbReference type="ARBA" id="ARBA00022801"/>
    </source>
</evidence>
<keyword evidence="4" id="KW-0698">rRNA processing</keyword>
<dbReference type="InterPro" id="IPR013520">
    <property type="entry name" value="Ribonucl_H"/>
</dbReference>
<evidence type="ECO:0000256" key="3">
    <source>
        <dbReference type="ARBA" id="ARBA00016937"/>
    </source>
</evidence>
<sequence length="553" mass="64512">MHENRKIDLDSQDLNLNLLSLDNFEQLPQKNQNENETGNLKKKEKKKNKYREKKSSSSTSLDDNFSIKVSSFAAVETASEASITPNNPNNSNNQNNRSNQNIPNIPNIQNNHDVNVATIKKNGETVMLPPFRPSKEKAQQNIQLYPPIGHPQMNGPNFQTPIFYPHPVYPHMKRPQHPVFYFSKEPIQLKREKAQPLPIINPQNRKQIEIEQPNFVPRERTHNKPQRLYNPNRPKKQEPKEVIYRIPELMKIETSYVPMFFPTTESWFDHLNSTSISSLRTHENNFCIAIDCEMVGIGEKGKYSSLARVSIVNYYGEVLLDKFVKPTREITDYRTKFSGITPELLANANEFKKVQKEVESIMKDHIVVGQSIYFDFKALRTRHPEHLIRDTSQYNMILGAETEKGVTPSLKKLAKDVLRINIQEGEHDSIEDARASMILYRHRQAEWEEYLKTNGFPKPKGCKICDSFSHVIRDCPYNRKNLKNAKKDKKYNQNLSNDNIINDNDDKIDYDEYNRDPNTSKYYSYRCPESCNNYNSFTRSSYQHYNYHAINNI</sequence>
<comment type="subcellular location">
    <subcellularLocation>
        <location evidence="1">Nucleus</location>
    </subcellularLocation>
</comment>
<evidence type="ECO:0000259" key="11">
    <source>
        <dbReference type="SMART" id="SM00479"/>
    </source>
</evidence>
<name>A0A397S9X1_9GLOM</name>
<feature type="compositionally biased region" description="Low complexity" evidence="10">
    <location>
        <begin position="82"/>
        <end position="109"/>
    </location>
</feature>
<dbReference type="Gene3D" id="3.30.420.10">
    <property type="entry name" value="Ribonuclease H-like superfamily/Ribonuclease H"/>
    <property type="match status" value="1"/>
</dbReference>
<dbReference type="FunFam" id="3.30.420.10:FF:000007">
    <property type="entry name" value="Interferon-stimulated exonuclease gene 20"/>
    <property type="match status" value="1"/>
</dbReference>
<keyword evidence="13" id="KW-1185">Reference proteome</keyword>
<feature type="domain" description="Exonuclease" evidence="11">
    <location>
        <begin position="286"/>
        <end position="449"/>
    </location>
</feature>
<evidence type="ECO:0000256" key="8">
    <source>
        <dbReference type="ARBA" id="ARBA00023242"/>
    </source>
</evidence>
<comment type="function">
    <text evidence="9">Exoribonuclease involved in ribosome biosynthesis. Involved in the processing of ITS1, the internal transcribed spacer localized between the 18S and 5.8S rRNAs.</text>
</comment>
<organism evidence="12 13">
    <name type="scientific">Glomus cerebriforme</name>
    <dbReference type="NCBI Taxonomy" id="658196"/>
    <lineage>
        <taxon>Eukaryota</taxon>
        <taxon>Fungi</taxon>
        <taxon>Fungi incertae sedis</taxon>
        <taxon>Mucoromycota</taxon>
        <taxon>Glomeromycotina</taxon>
        <taxon>Glomeromycetes</taxon>
        <taxon>Glomerales</taxon>
        <taxon>Glomeraceae</taxon>
        <taxon>Glomus</taxon>
    </lineage>
</organism>
<evidence type="ECO:0000313" key="12">
    <source>
        <dbReference type="EMBL" id="RIA83120.1"/>
    </source>
</evidence>
<evidence type="ECO:0000256" key="7">
    <source>
        <dbReference type="ARBA" id="ARBA00022839"/>
    </source>
</evidence>
<evidence type="ECO:0000256" key="10">
    <source>
        <dbReference type="SAM" id="MobiDB-lite"/>
    </source>
</evidence>
<evidence type="ECO:0000256" key="2">
    <source>
        <dbReference type="ARBA" id="ARBA00010489"/>
    </source>
</evidence>
<reference evidence="12 13" key="1">
    <citation type="submission" date="2018-06" db="EMBL/GenBank/DDBJ databases">
        <title>Comparative genomics reveals the genomic features of Rhizophagus irregularis, R. cerebriforme, R. diaphanum and Gigaspora rosea, and their symbiotic lifestyle signature.</title>
        <authorList>
            <person name="Morin E."/>
            <person name="San Clemente H."/>
            <person name="Chen E.C.H."/>
            <person name="De La Providencia I."/>
            <person name="Hainaut M."/>
            <person name="Kuo A."/>
            <person name="Kohler A."/>
            <person name="Murat C."/>
            <person name="Tang N."/>
            <person name="Roy S."/>
            <person name="Loubradou J."/>
            <person name="Henrissat B."/>
            <person name="Grigoriev I.V."/>
            <person name="Corradi N."/>
            <person name="Roux C."/>
            <person name="Martin F.M."/>
        </authorList>
    </citation>
    <scope>NUCLEOTIDE SEQUENCE [LARGE SCALE GENOMIC DNA]</scope>
    <source>
        <strain evidence="12 13">DAOM 227022</strain>
    </source>
</reference>
<dbReference type="InterPro" id="IPR047021">
    <property type="entry name" value="REXO1/3/4-like"/>
</dbReference>
<accession>A0A397S9X1</accession>
<gene>
    <name evidence="12" type="ORF">C1645_834293</name>
</gene>
<keyword evidence="7" id="KW-0269">Exonuclease</keyword>
<dbReference type="PANTHER" id="PTHR12801">
    <property type="entry name" value="RNA EXONUCLEASE REXO1 / RECO3 FAMILY MEMBER-RELATED"/>
    <property type="match status" value="1"/>
</dbReference>
<keyword evidence="6" id="KW-0378">Hydrolase</keyword>
<feature type="compositionally biased region" description="Basic residues" evidence="10">
    <location>
        <begin position="40"/>
        <end position="52"/>
    </location>
</feature>
<keyword evidence="8" id="KW-0539">Nucleus</keyword>
<evidence type="ECO:0000256" key="1">
    <source>
        <dbReference type="ARBA" id="ARBA00004123"/>
    </source>
</evidence>
<evidence type="ECO:0000256" key="5">
    <source>
        <dbReference type="ARBA" id="ARBA00022722"/>
    </source>
</evidence>
<dbReference type="GO" id="GO:0003676">
    <property type="term" value="F:nucleic acid binding"/>
    <property type="evidence" value="ECO:0007669"/>
    <property type="project" value="InterPro"/>
</dbReference>
<keyword evidence="5" id="KW-0540">Nuclease</keyword>
<dbReference type="STRING" id="658196.A0A397S9X1"/>
<evidence type="ECO:0000256" key="4">
    <source>
        <dbReference type="ARBA" id="ARBA00022552"/>
    </source>
</evidence>
<evidence type="ECO:0000313" key="13">
    <source>
        <dbReference type="Proteomes" id="UP000265703"/>
    </source>
</evidence>
<dbReference type="OrthoDB" id="8191639at2759"/>
<dbReference type="InterPro" id="IPR037431">
    <property type="entry name" value="REX4_DEDDh_dom"/>
</dbReference>
<dbReference type="SMART" id="SM00479">
    <property type="entry name" value="EXOIII"/>
    <property type="match status" value="1"/>
</dbReference>
<dbReference type="GO" id="GO:0005634">
    <property type="term" value="C:nucleus"/>
    <property type="evidence" value="ECO:0007669"/>
    <property type="project" value="UniProtKB-SubCell"/>
</dbReference>
<dbReference type="InterPro" id="IPR012337">
    <property type="entry name" value="RNaseH-like_sf"/>
</dbReference>
<feature type="region of interest" description="Disordered" evidence="10">
    <location>
        <begin position="23"/>
        <end position="62"/>
    </location>
</feature>
<dbReference type="GO" id="GO:0008408">
    <property type="term" value="F:3'-5' exonuclease activity"/>
    <property type="evidence" value="ECO:0007669"/>
    <property type="project" value="InterPro"/>
</dbReference>
<dbReference type="Proteomes" id="UP000265703">
    <property type="component" value="Unassembled WGS sequence"/>
</dbReference>
<protein>
    <recommendedName>
        <fullName evidence="3">RNA exonuclease 4</fullName>
    </recommendedName>
</protein>